<dbReference type="Proteomes" id="UP000280685">
    <property type="component" value="Chromosome 1"/>
</dbReference>
<protein>
    <recommendedName>
        <fullName evidence="4">Nitrogen regulatory protein areA GATA-like domain-containing protein</fullName>
    </recommendedName>
</protein>
<evidence type="ECO:0008006" key="4">
    <source>
        <dbReference type="Google" id="ProtNLM"/>
    </source>
</evidence>
<evidence type="ECO:0000313" key="2">
    <source>
        <dbReference type="EMBL" id="VBB73591.1"/>
    </source>
</evidence>
<feature type="compositionally biased region" description="Polar residues" evidence="1">
    <location>
        <begin position="379"/>
        <end position="391"/>
    </location>
</feature>
<feature type="compositionally biased region" description="Pro residues" evidence="1">
    <location>
        <begin position="230"/>
        <end position="249"/>
    </location>
</feature>
<organism evidence="2 3">
    <name type="scientific">Podospora comata</name>
    <dbReference type="NCBI Taxonomy" id="48703"/>
    <lineage>
        <taxon>Eukaryota</taxon>
        <taxon>Fungi</taxon>
        <taxon>Dikarya</taxon>
        <taxon>Ascomycota</taxon>
        <taxon>Pezizomycotina</taxon>
        <taxon>Sordariomycetes</taxon>
        <taxon>Sordariomycetidae</taxon>
        <taxon>Sordariales</taxon>
        <taxon>Podosporaceae</taxon>
        <taxon>Podospora</taxon>
    </lineage>
</organism>
<dbReference type="EMBL" id="LR026964">
    <property type="protein sequence ID" value="VBB73591.1"/>
    <property type="molecule type" value="Genomic_DNA"/>
</dbReference>
<reference evidence="2" key="1">
    <citation type="submission" date="2018-02" db="EMBL/GenBank/DDBJ databases">
        <authorList>
            <person name="Silar P."/>
        </authorList>
    </citation>
    <scope>NUCLEOTIDE SEQUENCE [LARGE SCALE GENOMIC DNA]</scope>
    <source>
        <strain evidence="2">T</strain>
    </source>
</reference>
<feature type="compositionally biased region" description="Polar residues" evidence="1">
    <location>
        <begin position="347"/>
        <end position="356"/>
    </location>
</feature>
<feature type="region of interest" description="Disordered" evidence="1">
    <location>
        <begin position="98"/>
        <end position="320"/>
    </location>
</feature>
<gene>
    <name evidence="2" type="ORF">PODCO_120130</name>
</gene>
<proteinExistence type="predicted"/>
<feature type="region of interest" description="Disordered" evidence="1">
    <location>
        <begin position="334"/>
        <end position="399"/>
    </location>
</feature>
<name>A0ABY6RYV8_PODCO</name>
<feature type="compositionally biased region" description="Low complexity" evidence="1">
    <location>
        <begin position="303"/>
        <end position="320"/>
    </location>
</feature>
<evidence type="ECO:0000256" key="1">
    <source>
        <dbReference type="SAM" id="MobiDB-lite"/>
    </source>
</evidence>
<evidence type="ECO:0000313" key="3">
    <source>
        <dbReference type="Proteomes" id="UP000280685"/>
    </source>
</evidence>
<sequence>MEAMAMAMLLPKGIVENTREIYKEVASYPIVPPEKLWQYWNVYTTTSRKLVDPTAYRLEHFWWHVWGSDRRYLSGSTLAKLFEEVSHGPTFVPLRSVRNRYEGPSGHSDARNHGGGDAKAASRQGQPNQNSDQQRSAPVGGMKLPTPSSSRPPPAHPILKKKNRGPSGSKPRPTARFVDPSAFQELIITPLTEPVAPQQLPSSPPGEPVAKKNRAVAVVDEAQTPTAVDMPPPPKPSPRVTEMPPPPKPSPKRKNVPSAVTVAGGTDVRPPPISPAKSERAAPPTGRRIVASTAASKRRPVMSRRQSSQSSGGTGTRVVSPATAALVKQVVAQKSKGQEGVGHQDSAIISSSTESQGVVPPISAKSAGKRPAKAPIDQPVTTAQNVHQPPNQADDRHNRPLLVTERRPFLTAGIQPPTYMAAPFQRRSTWDLDAQFREPRPQPRIPGGLVQDRAQRPSFGLQRSAPMMAGFVTSTTTSTTTSPIRGSSSTATAPKIVRSRSNNTDNRLSLMALPTGVTSVVATTTPAIATARFDSEPVAFAPREPEARDIPDCVMDFSRGFTTNRVLQPRFTPTPPNPAPPIPFGRSKSQLHLLLEKEKEKLKRGNF</sequence>
<feature type="compositionally biased region" description="Polar residues" evidence="1">
    <location>
        <begin position="123"/>
        <end position="136"/>
    </location>
</feature>
<accession>A0ABY6RYV8</accession>
<keyword evidence="3" id="KW-1185">Reference proteome</keyword>